<dbReference type="Proteomes" id="UP000199636">
    <property type="component" value="Unassembled WGS sequence"/>
</dbReference>
<dbReference type="EMBL" id="FNDS01000003">
    <property type="protein sequence ID" value="SDH85052.1"/>
    <property type="molecule type" value="Genomic_DNA"/>
</dbReference>
<dbReference type="OrthoDB" id="6154575at2"/>
<reference evidence="2" key="1">
    <citation type="submission" date="2016-10" db="EMBL/GenBank/DDBJ databases">
        <authorList>
            <person name="Varghese N."/>
            <person name="Submissions S."/>
        </authorList>
    </citation>
    <scope>NUCLEOTIDE SEQUENCE [LARGE SCALE GENOMIC DNA]</scope>
    <source>
        <strain evidence="2">CCM 7469</strain>
    </source>
</reference>
<gene>
    <name evidence="1" type="ORF">SAMN05216272_103427</name>
</gene>
<dbReference type="AlphaFoldDB" id="A0A1G8FSB5"/>
<dbReference type="RefSeq" id="WP_139199049.1">
    <property type="nucleotide sequence ID" value="NZ_FNDS01000003.1"/>
</dbReference>
<evidence type="ECO:0000313" key="1">
    <source>
        <dbReference type="EMBL" id="SDH85052.1"/>
    </source>
</evidence>
<keyword evidence="2" id="KW-1185">Reference proteome</keyword>
<proteinExistence type="predicted"/>
<protein>
    <submittedName>
        <fullName evidence="1">Uncharacterized protein</fullName>
    </submittedName>
</protein>
<organism evidence="1 2">
    <name type="scientific">Pseudomonas panipatensis</name>
    <dbReference type="NCBI Taxonomy" id="428992"/>
    <lineage>
        <taxon>Bacteria</taxon>
        <taxon>Pseudomonadati</taxon>
        <taxon>Pseudomonadota</taxon>
        <taxon>Gammaproteobacteria</taxon>
        <taxon>Pseudomonadales</taxon>
        <taxon>Pseudomonadaceae</taxon>
        <taxon>Pseudomonas</taxon>
    </lineage>
</organism>
<evidence type="ECO:0000313" key="2">
    <source>
        <dbReference type="Proteomes" id="UP000199636"/>
    </source>
</evidence>
<accession>A0A1G8FSB5</accession>
<sequence length="327" mass="35289">MNPIIAESIMAVAGRAVGMTVKTTAMGYNTFLPATSDQGRIADEGIRVSLSAAAKQISQILKEGSNSSASSADGFDDFIQEMHKQLLSKGKTAEALTKIPKNSSPARTTLAQQAANYLSVGLYGGDKVYEGVSSDNPFASLDRASLSSMAFDSSGSFTSAERQVAFLEMTKRDTEYENKTFDFQGSLSGKDSSVPWGDIISNLRDSELASTMSEGERLWRKWPSADELKNNAERLIKQFNVKPPVLPWSANLQNSNSTALAATAGHDGSASWKTIAINKSTSMDFDISLIRSVEKIDGPFSTEKPSTDSAIDGKSLIYQEIDNFKSE</sequence>
<name>A0A1G8FSB5_9PSED</name>